<sequence length="171" mass="18104">MARGDLADEEWCLIEPHLPLGEWGPIPDLRRLFNAVMWRFRTGSPWRDLPAEYGPWSTAYDRFRSWALNGVFEQLMQAMIAEAAARGQADLDLVSVDSTTARAHHHAAGMVLDGELSAALEEAAGQEKGLRQRGKTPATTTAATGTAGTGTAGTGTAGTDEGGYDAGTGSG</sequence>
<dbReference type="NCBIfam" id="NF033580">
    <property type="entry name" value="transpos_IS5_3"/>
    <property type="match status" value="1"/>
</dbReference>
<feature type="region of interest" description="Disordered" evidence="1">
    <location>
        <begin position="123"/>
        <end position="171"/>
    </location>
</feature>
<dbReference type="STRING" id="683260.SAMN05421874_1637"/>
<accession>A0A1G9SPD0</accession>
<keyword evidence="4" id="KW-1185">Reference proteome</keyword>
<protein>
    <submittedName>
        <fullName evidence="3">Transposase</fullName>
    </submittedName>
</protein>
<dbReference type="AlphaFoldDB" id="A0A1G9SPD0"/>
<organism evidence="3 4">
    <name type="scientific">Nonomuraea maritima</name>
    <dbReference type="NCBI Taxonomy" id="683260"/>
    <lineage>
        <taxon>Bacteria</taxon>
        <taxon>Bacillati</taxon>
        <taxon>Actinomycetota</taxon>
        <taxon>Actinomycetes</taxon>
        <taxon>Streptosporangiales</taxon>
        <taxon>Streptosporangiaceae</taxon>
        <taxon>Nonomuraea</taxon>
    </lineage>
</organism>
<feature type="domain" description="Insertion element IS402-like" evidence="2">
    <location>
        <begin position="6"/>
        <end position="76"/>
    </location>
</feature>
<evidence type="ECO:0000259" key="2">
    <source>
        <dbReference type="Pfam" id="PF13340"/>
    </source>
</evidence>
<reference evidence="3 4" key="1">
    <citation type="submission" date="2016-10" db="EMBL/GenBank/DDBJ databases">
        <authorList>
            <person name="de Groot N.N."/>
        </authorList>
    </citation>
    <scope>NUCLEOTIDE SEQUENCE [LARGE SCALE GENOMIC DNA]</scope>
    <source>
        <strain evidence="3 4">CGMCC 4.5681</strain>
    </source>
</reference>
<dbReference type="EMBL" id="FNFB01000063">
    <property type="protein sequence ID" value="SDM37343.1"/>
    <property type="molecule type" value="Genomic_DNA"/>
</dbReference>
<dbReference type="InterPro" id="IPR025161">
    <property type="entry name" value="IS402-like_dom"/>
</dbReference>
<dbReference type="PANTHER" id="PTHR46637:SF1">
    <property type="entry name" value="BLL5188 PROTEIN"/>
    <property type="match status" value="1"/>
</dbReference>
<name>A0A1G9SPD0_9ACTN</name>
<evidence type="ECO:0000313" key="3">
    <source>
        <dbReference type="EMBL" id="SDM37343.1"/>
    </source>
</evidence>
<evidence type="ECO:0000256" key="1">
    <source>
        <dbReference type="SAM" id="MobiDB-lite"/>
    </source>
</evidence>
<gene>
    <name evidence="3" type="ORF">SAMN05421874_1637</name>
</gene>
<proteinExistence type="predicted"/>
<evidence type="ECO:0000313" key="4">
    <source>
        <dbReference type="Proteomes" id="UP000198683"/>
    </source>
</evidence>
<dbReference type="Pfam" id="PF13340">
    <property type="entry name" value="DUF4096"/>
    <property type="match status" value="1"/>
</dbReference>
<feature type="compositionally biased region" description="Gly residues" evidence="1">
    <location>
        <begin position="147"/>
        <end position="171"/>
    </location>
</feature>
<dbReference type="PANTHER" id="PTHR46637">
    <property type="entry name" value="TIS1421-TRANSPOSASE PROTEIN A"/>
    <property type="match status" value="1"/>
</dbReference>
<dbReference type="Proteomes" id="UP000198683">
    <property type="component" value="Unassembled WGS sequence"/>
</dbReference>
<dbReference type="InterPro" id="IPR052909">
    <property type="entry name" value="Transposase_6_like"/>
</dbReference>